<dbReference type="PANTHER" id="PTHR13743:SF123">
    <property type="entry name" value="PROTEIN FAN"/>
    <property type="match status" value="1"/>
</dbReference>
<evidence type="ECO:0000256" key="1">
    <source>
        <dbReference type="ARBA" id="ARBA00022574"/>
    </source>
</evidence>
<dbReference type="eggNOG" id="KOG1786">
    <property type="taxonomic scope" value="Eukaryota"/>
</dbReference>
<dbReference type="OMA" id="RAWCSAS"/>
<dbReference type="RefSeq" id="XP_003685875.1">
    <property type="nucleotide sequence ID" value="XM_003685827.1"/>
</dbReference>
<dbReference type="Gene3D" id="1.10.1540.10">
    <property type="entry name" value="BEACH domain"/>
    <property type="match status" value="1"/>
</dbReference>
<evidence type="ECO:0000256" key="5">
    <source>
        <dbReference type="PROSITE-ProRule" id="PRU00221"/>
    </source>
</evidence>
<dbReference type="InterPro" id="IPR050865">
    <property type="entry name" value="BEACH_Domain"/>
</dbReference>
<dbReference type="Pfam" id="PF02138">
    <property type="entry name" value="Beach"/>
    <property type="match status" value="1"/>
</dbReference>
<dbReference type="PROSITE" id="PS51783">
    <property type="entry name" value="PH_BEACH"/>
    <property type="match status" value="1"/>
</dbReference>
<dbReference type="EMBL" id="HE612860">
    <property type="protein sequence ID" value="CCE63441.1"/>
    <property type="molecule type" value="Genomic_DNA"/>
</dbReference>
<organism evidence="8 9">
    <name type="scientific">Tetrapisispora phaffii (strain ATCC 24235 / CBS 4417 / NBRC 1672 / NRRL Y-8282 / UCD 70-5)</name>
    <name type="common">Yeast</name>
    <name type="synonym">Fabospora phaffii</name>
    <dbReference type="NCBI Taxonomy" id="1071381"/>
    <lineage>
        <taxon>Eukaryota</taxon>
        <taxon>Fungi</taxon>
        <taxon>Dikarya</taxon>
        <taxon>Ascomycota</taxon>
        <taxon>Saccharomycotina</taxon>
        <taxon>Saccharomycetes</taxon>
        <taxon>Saccharomycetales</taxon>
        <taxon>Saccharomycetaceae</taxon>
        <taxon>Tetrapisispora</taxon>
    </lineage>
</organism>
<evidence type="ECO:0000313" key="8">
    <source>
        <dbReference type="EMBL" id="CCE63441.1"/>
    </source>
</evidence>
<dbReference type="GO" id="GO:0005829">
    <property type="term" value="C:cytosol"/>
    <property type="evidence" value="ECO:0007669"/>
    <property type="project" value="EnsemblFungi"/>
</dbReference>
<dbReference type="Gene3D" id="2.130.10.10">
    <property type="entry name" value="YVTN repeat-like/Quinoprotein amine dehydrogenase"/>
    <property type="match status" value="1"/>
</dbReference>
<dbReference type="SUPFAM" id="SSF81837">
    <property type="entry name" value="BEACH domain"/>
    <property type="match status" value="1"/>
</dbReference>
<dbReference type="KEGG" id="tpf:TPHA_0E03510"/>
<evidence type="ECO:0000259" key="6">
    <source>
        <dbReference type="PROSITE" id="PS50197"/>
    </source>
</evidence>
<dbReference type="CDD" id="cd01201">
    <property type="entry name" value="PH_BEACH"/>
    <property type="match status" value="1"/>
</dbReference>
<dbReference type="PROSITE" id="PS50082">
    <property type="entry name" value="WD_REPEATS_2"/>
    <property type="match status" value="1"/>
</dbReference>
<feature type="domain" description="BEACH-type PH" evidence="7">
    <location>
        <begin position="1348"/>
        <end position="1477"/>
    </location>
</feature>
<dbReference type="SMART" id="SM00320">
    <property type="entry name" value="WD40"/>
    <property type="match status" value="2"/>
</dbReference>
<dbReference type="Gene3D" id="2.30.29.30">
    <property type="entry name" value="Pleckstrin-homology domain (PH domain)/Phosphotyrosine-binding domain (PTB)"/>
    <property type="match status" value="1"/>
</dbReference>
<accession>G8BU63</accession>
<protein>
    <recommendedName>
        <fullName evidence="4">Beige protein homolog 1</fullName>
    </recommendedName>
</protein>
<dbReference type="GO" id="GO:0031267">
    <property type="term" value="F:small GTPase binding"/>
    <property type="evidence" value="ECO:0007669"/>
    <property type="project" value="EnsemblFungi"/>
</dbReference>
<dbReference type="InterPro" id="IPR000409">
    <property type="entry name" value="BEACH_dom"/>
</dbReference>
<comment type="function">
    <text evidence="3">May be involved in protein sorting and cell wall formation.</text>
</comment>
<feature type="repeat" description="WD" evidence="5">
    <location>
        <begin position="1944"/>
        <end position="1985"/>
    </location>
</feature>
<dbReference type="STRING" id="1071381.G8BU63"/>
<dbReference type="GeneID" id="11531218"/>
<dbReference type="InterPro" id="IPR011993">
    <property type="entry name" value="PH-like_dom_sf"/>
</dbReference>
<evidence type="ECO:0000256" key="4">
    <source>
        <dbReference type="ARBA" id="ARBA00073334"/>
    </source>
</evidence>
<evidence type="ECO:0000256" key="2">
    <source>
        <dbReference type="ARBA" id="ARBA00022737"/>
    </source>
</evidence>
<dbReference type="CDD" id="cd06071">
    <property type="entry name" value="Beach"/>
    <property type="match status" value="1"/>
</dbReference>
<gene>
    <name evidence="8" type="primary">TPHA0E03510</name>
    <name evidence="8" type="ordered locus">TPHA_0E03510</name>
</gene>
<dbReference type="PANTHER" id="PTHR13743">
    <property type="entry name" value="BEIGE/BEACH-RELATED"/>
    <property type="match status" value="1"/>
</dbReference>
<keyword evidence="9" id="KW-1185">Reference proteome</keyword>
<evidence type="ECO:0000313" key="9">
    <source>
        <dbReference type="Proteomes" id="UP000005666"/>
    </source>
</evidence>
<dbReference type="HOGENOM" id="CLU_000175_3_1_1"/>
<dbReference type="InterPro" id="IPR001680">
    <property type="entry name" value="WD40_rpt"/>
</dbReference>
<dbReference type="OrthoDB" id="26681at2759"/>
<dbReference type="InterPro" id="IPR023362">
    <property type="entry name" value="PH-BEACH_dom"/>
</dbReference>
<keyword evidence="2" id="KW-0677">Repeat</keyword>
<keyword evidence="1 5" id="KW-0853">WD repeat</keyword>
<dbReference type="Proteomes" id="UP000005666">
    <property type="component" value="Chromosome 5"/>
</dbReference>
<dbReference type="Pfam" id="PF14844">
    <property type="entry name" value="PH_BEACH"/>
    <property type="match status" value="1"/>
</dbReference>
<dbReference type="SUPFAM" id="SSF50978">
    <property type="entry name" value="WD40 repeat-like"/>
    <property type="match status" value="1"/>
</dbReference>
<dbReference type="InterPro" id="IPR015943">
    <property type="entry name" value="WD40/YVTN_repeat-like_dom_sf"/>
</dbReference>
<evidence type="ECO:0000259" key="7">
    <source>
        <dbReference type="PROSITE" id="PS51783"/>
    </source>
</evidence>
<dbReference type="GO" id="GO:0006897">
    <property type="term" value="P:endocytosis"/>
    <property type="evidence" value="ECO:0007669"/>
    <property type="project" value="EnsemblFungi"/>
</dbReference>
<dbReference type="InterPro" id="IPR036322">
    <property type="entry name" value="WD40_repeat_dom_sf"/>
</dbReference>
<dbReference type="SUPFAM" id="SSF50729">
    <property type="entry name" value="PH domain-like"/>
    <property type="match status" value="1"/>
</dbReference>
<feature type="domain" description="BEACH" evidence="6">
    <location>
        <begin position="1521"/>
        <end position="1815"/>
    </location>
</feature>
<reference evidence="8 9" key="1">
    <citation type="journal article" date="2011" name="Proc. Natl. Acad. Sci. U.S.A.">
        <title>Evolutionary erosion of yeast sex chromosomes by mating-type switching accidents.</title>
        <authorList>
            <person name="Gordon J.L."/>
            <person name="Armisen D."/>
            <person name="Proux-Wera E."/>
            <person name="Oheigeartaigh S.S."/>
            <person name="Byrne K.P."/>
            <person name="Wolfe K.H."/>
        </authorList>
    </citation>
    <scope>NUCLEOTIDE SEQUENCE [LARGE SCALE GENOMIC DNA]</scope>
    <source>
        <strain evidence="9">ATCC 24235 / CBS 4417 / NBRC 1672 / NRRL Y-8282 / UCD 70-5</strain>
    </source>
</reference>
<dbReference type="GO" id="GO:0006886">
    <property type="term" value="P:intracellular protein transport"/>
    <property type="evidence" value="ECO:0007669"/>
    <property type="project" value="EnsemblFungi"/>
</dbReference>
<dbReference type="GO" id="GO:0005770">
    <property type="term" value="C:late endosome"/>
    <property type="evidence" value="ECO:0007669"/>
    <property type="project" value="EnsemblFungi"/>
</dbReference>
<name>G8BU63_TETPH</name>
<dbReference type="PROSITE" id="PS50197">
    <property type="entry name" value="BEACH"/>
    <property type="match status" value="1"/>
</dbReference>
<proteinExistence type="predicted"/>
<sequence>MVSKLLDCFNKLLRLSPVEDSSQPLESSQVISRIIVEYQVKLENDNESIKSGEDLEDYIDWALPKYFNIDIIDDNFIVKENEDNWTLFLQLIITNNEKELIIKKCLLQIIIALIRVSFINKQKIGKCLKFQNSLKDTLFTKDSEFALEESLRQILNTLYTETLSVSSTIDDLLNLYDNFTRSKDIINTLALQTTETLSQSYFLFQNSYKIFSIKDALPPKSKSIAIRLYLQLNNVTSNRIMTIGCNLFFEIKEGQLFLSDDESIIGLFDSFEFKPLQIYSLLINIEGTDITLYNDGILINKLQLFDGAISNLAIVELGSMMSSFKVFRFQIFSGIIDDTVATLLHQAGSTYYKSSCYEQQLYGLDYALRKATIVKAMQSTPNGNLESSFLNFSDDSLIIDLNPNFELANINEDNYIFIEKRASTNNENNVLDSRPIYYYKSSNLVSNFEAVDCFSQIIKILGECSNFEEVYELLNHLIKLLNDYRLRYIFEKDFGFPIIKHILLNITIPTLKKTLPLPILNLFLEFCGWDISDVENSIIKNESAYDNIILDLKLWYAYSDDNEQTLIGQEILRFILFQITTQVDASIFSSYNLKVMQKLYFIQKLSNSQHLIGELFPTSNVLFELKQDLVNIYYTLIKRDISRFKLKYIFNFAFYEIKQGFFVSGDILLKSLEIAINDTIENNDIKGLVLIYESLPTKDILLVLQEIIEKKENPIIPLRIILKLLASNSSNLENFGKRSGFKVLLEVLKGTEFLYYEEIILLLFFQSFEDFDYIKNSPSVESFVNCTISFKKSIALKDILELSIRLLEWAVINDIEEKFEVELPDFIYSFISQLDTLMLDTKNVDILDVRTSNILNSLSDLLLTMTKPQNGNVYEKSSNLLQNLISKTLKYNIISMNTKNFEQYIQEFFYLDVAFTQKFAIFSGNKHPYYLYINIEKYFIEVVYELLAMDVKFSLKLMSSPFMFPNIITIFSAMIKNYVELDFSTEFYLASLSILLICLRICLTDDKYDQKTISNSELVKLVVHLVVKLQALVINKRLEWDDDFFNQYLKLLLKYNDILFENTNEILSSNIIWLIFIFIGYNINAQQINTESLDVIGSILTSCEQNQEYILNELEFKGRKDLLSIINLFKSAKNEEAISLLKKNKDRLLTEKQCNKFLGISFQILNVTDFSRNISTTELNNIVFKSKQEDMDRNFIATEKLYKIFLNSLVEKRKLIIREGDKEVKGFLTDCEEEYMINRNEYKEIIFKNSLILDAYNSKYLPFDWSLDDIEDFQKSKRKLVRVPNNKKLHEDDQSREQYSLRKGKENREDNLFSDSLNSYEVISNISFENENDYDSTEENHKILKVLKPKDSIKGIWNCSRIIGLEVKEGILIYGLTHMYFIQNYFFSKSHKNIVNISKAPIEERDINIELIGNSPKSSVFQEHEVVIWENSSLIHVTQRPFLLRDVAFELFYSEGKSNLFSFNNKDTRDEVYSRINKNCKSFGMDPMLRMVLDEINKRNSGVGLKNGISQTNLRNKVFNVLNTSTFDGFEATQLWVKGEISNFYYLMILNTLAGRSFNDLTQYPVFPWIISDCVSDTISLKDKNIYRDLSKPMGAQTEKRAAQFKERYESLESLKDPLSPPFHYGTHYSSSMIVSSYLIRLRPFVDSYLLLQSGKFGPADRLFNSIERAWCSASSESTTDVRELIPEFFCLPEFLINVNKLNFGKDQKNTQIDNVSLPKWANGDPTVFIWKNREALESEYVSENLHHWIDLIFGYKQKGPAAISSINVFNKVSYPGAVNLDNIDDPNEKRAITGMIHNFGQTPLQIFSEPHPKRSGLKPFQLTKSILALNGTCSVIKNIEPKSQSNVTRFIKLSNNSSNNSKWQSFPKTHLPAIGGFDVILDNKFRTSLTIGNKVFSYLHDAPITEINGEGNSLIFTGDDSGLIKIWKLDTENSPSIKNISIFRGHRSTIKQIEFYYEYRVIISLDISGMIILWDVKNLRLIRYIKNSSSILAISQGNGDIAVVSKNNTVSFQNINGSNFCNIDFKNHIITSIEFFNISSLATGQLRHVFWQEKDVILIGFEDGIIEIYVLYLLDSGEWSLKLLKVIKSTISTPITSIKPHLNSLFVDDYEKNNFVEIIAGDSNGDLYIWS</sequence>
<evidence type="ECO:0000256" key="3">
    <source>
        <dbReference type="ARBA" id="ARBA00054699"/>
    </source>
</evidence>
<dbReference type="GO" id="GO:0009268">
    <property type="term" value="P:response to pH"/>
    <property type="evidence" value="ECO:0007669"/>
    <property type="project" value="EnsemblFungi"/>
</dbReference>
<dbReference type="FunFam" id="1.10.1540.10:FF:000001">
    <property type="entry name" value="neurobeachin isoform X1"/>
    <property type="match status" value="1"/>
</dbReference>
<dbReference type="GO" id="GO:0031505">
    <property type="term" value="P:fungal-type cell wall organization"/>
    <property type="evidence" value="ECO:0007669"/>
    <property type="project" value="EnsemblFungi"/>
</dbReference>
<dbReference type="SMART" id="SM01026">
    <property type="entry name" value="Beach"/>
    <property type="match status" value="1"/>
</dbReference>
<dbReference type="InterPro" id="IPR036372">
    <property type="entry name" value="BEACH_dom_sf"/>
</dbReference>